<reference evidence="3 4" key="1">
    <citation type="submission" date="2019-02" db="EMBL/GenBank/DDBJ databases">
        <title>Kribbella capetownensis sp. nov. and Kribbella speibonae sp. nov., isolated from soil.</title>
        <authorList>
            <person name="Curtis S.M."/>
            <person name="Norton I."/>
            <person name="Everest G.J."/>
            <person name="Meyers P.R."/>
        </authorList>
    </citation>
    <scope>NUCLEOTIDE SEQUENCE [LARGE SCALE GENOMIC DNA]</scope>
    <source>
        <strain evidence="3 4">SK5</strain>
    </source>
</reference>
<dbReference type="InterPro" id="IPR027802">
    <property type="entry name" value="Multi-ubiquitin_dom"/>
</dbReference>
<dbReference type="EMBL" id="SJJY01000006">
    <property type="protein sequence ID" value="TCC20724.1"/>
    <property type="molecule type" value="Genomic_DNA"/>
</dbReference>
<name>A0ABY1ZZR3_9ACTN</name>
<evidence type="ECO:0000313" key="3">
    <source>
        <dbReference type="EMBL" id="TCC20724.1"/>
    </source>
</evidence>
<feature type="compositionally biased region" description="Polar residues" evidence="1">
    <location>
        <begin position="1"/>
        <end position="10"/>
    </location>
</feature>
<keyword evidence="4" id="KW-1185">Reference proteome</keyword>
<dbReference type="Pfam" id="PF14452">
    <property type="entry name" value="Multi_ubiq"/>
    <property type="match status" value="1"/>
</dbReference>
<dbReference type="Proteomes" id="UP000292385">
    <property type="component" value="Unassembled WGS sequence"/>
</dbReference>
<evidence type="ECO:0000256" key="1">
    <source>
        <dbReference type="SAM" id="MobiDB-lite"/>
    </source>
</evidence>
<proteinExistence type="predicted"/>
<organism evidence="3 4">
    <name type="scientific">Kribbella speibonae</name>
    <dbReference type="NCBI Taxonomy" id="1572660"/>
    <lineage>
        <taxon>Bacteria</taxon>
        <taxon>Bacillati</taxon>
        <taxon>Actinomycetota</taxon>
        <taxon>Actinomycetes</taxon>
        <taxon>Propionibacteriales</taxon>
        <taxon>Kribbellaceae</taxon>
        <taxon>Kribbella</taxon>
    </lineage>
</organism>
<comment type="caution">
    <text evidence="3">The sequence shown here is derived from an EMBL/GenBank/DDBJ whole genome shotgun (WGS) entry which is preliminary data.</text>
</comment>
<evidence type="ECO:0000313" key="4">
    <source>
        <dbReference type="Proteomes" id="UP000292385"/>
    </source>
</evidence>
<protein>
    <recommendedName>
        <fullName evidence="2">Multi-ubiquitin domain-containing protein</fullName>
    </recommendedName>
</protein>
<accession>A0ABY1ZZR3</accession>
<feature type="domain" description="Multi-ubiquitin" evidence="2">
    <location>
        <begin position="23"/>
        <end position="87"/>
    </location>
</feature>
<evidence type="ECO:0000259" key="2">
    <source>
        <dbReference type="Pfam" id="PF14452"/>
    </source>
</evidence>
<feature type="region of interest" description="Disordered" evidence="1">
    <location>
        <begin position="1"/>
        <end position="22"/>
    </location>
</feature>
<sequence>MTAASTNPGNDDSHGPGPRPEQVRITVNEQYVVMPDKHATGAEIKQAAISAGVPIQPDFVLSEVRPNGEQKIVPDEKKLSLKDGDEFWAIPGDDNS</sequence>
<gene>
    <name evidence="3" type="ORF">E0H58_25580</name>
</gene>